<comment type="caution">
    <text evidence="1">The sequence shown here is derived from an EMBL/GenBank/DDBJ whole genome shotgun (WGS) entry which is preliminary data.</text>
</comment>
<protein>
    <submittedName>
        <fullName evidence="1">Uncharacterized protein</fullName>
    </submittedName>
</protein>
<reference evidence="1" key="2">
    <citation type="submission" date="2021-04" db="EMBL/GenBank/DDBJ databases">
        <authorList>
            <person name="Gilroy R."/>
        </authorList>
    </citation>
    <scope>NUCLEOTIDE SEQUENCE</scope>
    <source>
        <strain evidence="1">421</strain>
    </source>
</reference>
<proteinExistence type="predicted"/>
<dbReference type="AlphaFoldDB" id="A0A9D1RCT8"/>
<evidence type="ECO:0000313" key="1">
    <source>
        <dbReference type="EMBL" id="HIW85743.1"/>
    </source>
</evidence>
<accession>A0A9D1RCT8</accession>
<organism evidence="1 2">
    <name type="scientific">Candidatus Eubacterium faecipullorum</name>
    <dbReference type="NCBI Taxonomy" id="2838571"/>
    <lineage>
        <taxon>Bacteria</taxon>
        <taxon>Bacillati</taxon>
        <taxon>Bacillota</taxon>
        <taxon>Clostridia</taxon>
        <taxon>Eubacteriales</taxon>
        <taxon>Eubacteriaceae</taxon>
        <taxon>Eubacterium</taxon>
    </lineage>
</organism>
<name>A0A9D1RCT8_9FIRM</name>
<dbReference type="Proteomes" id="UP000824205">
    <property type="component" value="Unassembled WGS sequence"/>
</dbReference>
<reference evidence="1" key="1">
    <citation type="journal article" date="2021" name="PeerJ">
        <title>Extensive microbial diversity within the chicken gut microbiome revealed by metagenomics and culture.</title>
        <authorList>
            <person name="Gilroy R."/>
            <person name="Ravi A."/>
            <person name="Getino M."/>
            <person name="Pursley I."/>
            <person name="Horton D.L."/>
            <person name="Alikhan N.F."/>
            <person name="Baker D."/>
            <person name="Gharbi K."/>
            <person name="Hall N."/>
            <person name="Watson M."/>
            <person name="Adriaenssens E.M."/>
            <person name="Foster-Nyarko E."/>
            <person name="Jarju S."/>
            <person name="Secka A."/>
            <person name="Antonio M."/>
            <person name="Oren A."/>
            <person name="Chaudhuri R.R."/>
            <person name="La Ragione R."/>
            <person name="Hildebrand F."/>
            <person name="Pallen M.J."/>
        </authorList>
    </citation>
    <scope>NUCLEOTIDE SEQUENCE</scope>
    <source>
        <strain evidence="1">421</strain>
    </source>
</reference>
<sequence length="76" mass="8635">MKQYVEVFARFDTDGGITPLAVKIGDDRFEVDRVRDVRPAASLKSGGAGIRYTCSVEGRPTYLFLEETRWFIEPAY</sequence>
<dbReference type="EMBL" id="DXGE01000019">
    <property type="protein sequence ID" value="HIW85743.1"/>
    <property type="molecule type" value="Genomic_DNA"/>
</dbReference>
<evidence type="ECO:0000313" key="2">
    <source>
        <dbReference type="Proteomes" id="UP000824205"/>
    </source>
</evidence>
<gene>
    <name evidence="1" type="ORF">IAA48_04535</name>
</gene>